<protein>
    <submittedName>
        <fullName evidence="1">Uncharacterized protein</fullName>
    </submittedName>
</protein>
<dbReference type="Proteomes" id="UP000604273">
    <property type="component" value="Unassembled WGS sequence"/>
</dbReference>
<reference evidence="1" key="1">
    <citation type="journal article" date="2020" name="BMC Genomics">
        <title>Correction to: Identification and distribution of gene clusters required for synthesis of sphingolipid metabolism inhibitors in diverse species of the filamentous fungus Fusarium.</title>
        <authorList>
            <person name="Kim H.S."/>
            <person name="Lohmar J.M."/>
            <person name="Busman M."/>
            <person name="Brown D.W."/>
            <person name="Naumann T.A."/>
            <person name="Divon H.H."/>
            <person name="Lysoe E."/>
            <person name="Uhlig S."/>
            <person name="Proctor R.H."/>
        </authorList>
    </citation>
    <scope>NUCLEOTIDE SEQUENCE</scope>
    <source>
        <strain evidence="1">NRRL 45417</strain>
    </source>
</reference>
<comment type="caution">
    <text evidence="1">The sequence shown here is derived from an EMBL/GenBank/DDBJ whole genome shotgun (WGS) entry which is preliminary data.</text>
</comment>
<keyword evidence="2" id="KW-1185">Reference proteome</keyword>
<evidence type="ECO:0000313" key="1">
    <source>
        <dbReference type="EMBL" id="KAF4961527.1"/>
    </source>
</evidence>
<name>A0A8H4TPI5_9HYPO</name>
<sequence length="339" mass="38887">MGVHDKDGERQLSEPPATREELISLLVAVLAKGPGNPLGIVSLRIHAEGCPKHQIQIKNDLEERSTMKSTWQCSKDTFFVAMQSLVAAKLQIQCLNLFRNTDMKLFALASDQFNLIDWDRPETAHVLATVTPLNMNISTRVFAFRDRNWTARQIRAEAENEDFAYQALGIPLPGLPELKGFQFPNWKILQYVSKLPSLPKLYRLTLRFQFTKESAVLNLLKRTRPAGLFIGPMWLYPGKLKPIFEFCSSPESKMQKFGVRGPTYQMDLEERGQVQFQRQPYNEDADCCAHLRREGKVVRRPIHFDLDPQGRRDLLRLAHHFTILLLANSQLKSSQAHTF</sequence>
<gene>
    <name evidence="1" type="ORF">FGADI_151</name>
</gene>
<dbReference type="EMBL" id="JABFAI010000002">
    <property type="protein sequence ID" value="KAF4961527.1"/>
    <property type="molecule type" value="Genomic_DNA"/>
</dbReference>
<accession>A0A8H4TPI5</accession>
<dbReference type="OrthoDB" id="3886018at2759"/>
<evidence type="ECO:0000313" key="2">
    <source>
        <dbReference type="Proteomes" id="UP000604273"/>
    </source>
</evidence>
<dbReference type="AlphaFoldDB" id="A0A8H4TPI5"/>
<reference evidence="1" key="2">
    <citation type="submission" date="2020-05" db="EMBL/GenBank/DDBJ databases">
        <authorList>
            <person name="Kim H.-S."/>
            <person name="Proctor R.H."/>
            <person name="Brown D.W."/>
        </authorList>
    </citation>
    <scope>NUCLEOTIDE SEQUENCE</scope>
    <source>
        <strain evidence="1">NRRL 45417</strain>
    </source>
</reference>
<organism evidence="1 2">
    <name type="scientific">Fusarium gaditjirri</name>
    <dbReference type="NCBI Taxonomy" id="282569"/>
    <lineage>
        <taxon>Eukaryota</taxon>
        <taxon>Fungi</taxon>
        <taxon>Dikarya</taxon>
        <taxon>Ascomycota</taxon>
        <taxon>Pezizomycotina</taxon>
        <taxon>Sordariomycetes</taxon>
        <taxon>Hypocreomycetidae</taxon>
        <taxon>Hypocreales</taxon>
        <taxon>Nectriaceae</taxon>
        <taxon>Fusarium</taxon>
        <taxon>Fusarium nisikadoi species complex</taxon>
    </lineage>
</organism>
<proteinExistence type="predicted"/>